<organism evidence="1 2">
    <name type="scientific">Pseudotamlana carrageenivorans</name>
    <dbReference type="NCBI Taxonomy" id="2069432"/>
    <lineage>
        <taxon>Bacteria</taxon>
        <taxon>Pseudomonadati</taxon>
        <taxon>Bacteroidota</taxon>
        <taxon>Flavobacteriia</taxon>
        <taxon>Flavobacteriales</taxon>
        <taxon>Flavobacteriaceae</taxon>
        <taxon>Pseudotamlana</taxon>
    </lineage>
</organism>
<evidence type="ECO:0000313" key="1">
    <source>
        <dbReference type="EMBL" id="AUS06891.1"/>
    </source>
</evidence>
<dbReference type="OrthoDB" id="2720680at2"/>
<name>A0A2I7SLV4_9FLAO</name>
<dbReference type="RefSeq" id="WP_102996804.1">
    <property type="nucleotide sequence ID" value="NZ_CP025938.1"/>
</dbReference>
<gene>
    <name evidence="1" type="ORF">C1A40_16220</name>
</gene>
<dbReference type="AlphaFoldDB" id="A0A2I7SLV4"/>
<sequence>MILEPLFRKINFVDRYQKICEEHNNFENSMSGSNKKKYLEILNSIDDTVIYSSKDRTFKYSFKYKNYVLDLILTIHGGLVEAHFNYLKDDEWIMYNRFDGYAQILSSNFQREIYNIPKYSSYEELEEILKEIFSIYGDLKNEFVKINRN</sequence>
<evidence type="ECO:0000313" key="2">
    <source>
        <dbReference type="Proteomes" id="UP000236592"/>
    </source>
</evidence>
<reference evidence="2" key="1">
    <citation type="submission" date="2018-01" db="EMBL/GenBank/DDBJ databases">
        <title>Complete genome of Tamlana sp. UJ94.</title>
        <authorList>
            <person name="Jung J."/>
            <person name="Chung D."/>
            <person name="Bae S.S."/>
            <person name="Baek K."/>
        </authorList>
    </citation>
    <scope>NUCLEOTIDE SEQUENCE [LARGE SCALE GENOMIC DNA]</scope>
    <source>
        <strain evidence="2">UJ94</strain>
    </source>
</reference>
<accession>A0A2I7SLV4</accession>
<proteinExistence type="predicted"/>
<protein>
    <submittedName>
        <fullName evidence="1">Uncharacterized protein</fullName>
    </submittedName>
</protein>
<dbReference type="EMBL" id="CP025938">
    <property type="protein sequence ID" value="AUS06891.1"/>
    <property type="molecule type" value="Genomic_DNA"/>
</dbReference>
<dbReference type="KEGG" id="taj:C1A40_16220"/>
<dbReference type="Proteomes" id="UP000236592">
    <property type="component" value="Chromosome"/>
</dbReference>
<keyword evidence="2" id="KW-1185">Reference proteome</keyword>